<dbReference type="Gene3D" id="3.50.50.60">
    <property type="entry name" value="FAD/NAD(P)-binding domain"/>
    <property type="match status" value="2"/>
</dbReference>
<protein>
    <submittedName>
        <fullName evidence="1">Uncharacterized protein</fullName>
    </submittedName>
</protein>
<dbReference type="InterPro" id="IPR036188">
    <property type="entry name" value="FAD/NAD-bd_sf"/>
</dbReference>
<proteinExistence type="predicted"/>
<evidence type="ECO:0000313" key="1">
    <source>
        <dbReference type="EMBL" id="GAI34971.1"/>
    </source>
</evidence>
<dbReference type="InterPro" id="IPR017900">
    <property type="entry name" value="4Fe4S_Fe_S_CS"/>
</dbReference>
<name>X1NXQ3_9ZZZZ</name>
<gene>
    <name evidence="1" type="ORF">S06H3_49409</name>
</gene>
<organism evidence="1">
    <name type="scientific">marine sediment metagenome</name>
    <dbReference type="NCBI Taxonomy" id="412755"/>
    <lineage>
        <taxon>unclassified sequences</taxon>
        <taxon>metagenomes</taxon>
        <taxon>ecological metagenomes</taxon>
    </lineage>
</organism>
<dbReference type="PANTHER" id="PTHR43106">
    <property type="entry name" value="DEHYDROGENASE-RELATED"/>
    <property type="match status" value="1"/>
</dbReference>
<dbReference type="PROSITE" id="PS00198">
    <property type="entry name" value="4FE4S_FER_1"/>
    <property type="match status" value="1"/>
</dbReference>
<accession>X1NXQ3</accession>
<dbReference type="AlphaFoldDB" id="X1NXQ3"/>
<reference evidence="1" key="1">
    <citation type="journal article" date="2014" name="Front. Microbiol.">
        <title>High frequency of phylogenetically diverse reductive dehalogenase-homologous genes in deep subseafloor sedimentary metagenomes.</title>
        <authorList>
            <person name="Kawai M."/>
            <person name="Futagami T."/>
            <person name="Toyoda A."/>
            <person name="Takaki Y."/>
            <person name="Nishi S."/>
            <person name="Hori S."/>
            <person name="Arai W."/>
            <person name="Tsubouchi T."/>
            <person name="Morono Y."/>
            <person name="Uchiyama I."/>
            <person name="Ito T."/>
            <person name="Fujiyama A."/>
            <person name="Inagaki F."/>
            <person name="Takami H."/>
        </authorList>
    </citation>
    <scope>NUCLEOTIDE SEQUENCE</scope>
    <source>
        <strain evidence="1">Expedition CK06-06</strain>
    </source>
</reference>
<dbReference type="EMBL" id="BARV01031197">
    <property type="protein sequence ID" value="GAI34971.1"/>
    <property type="molecule type" value="Genomic_DNA"/>
</dbReference>
<dbReference type="SUPFAM" id="SSF51905">
    <property type="entry name" value="FAD/NAD(P)-binding domain"/>
    <property type="match status" value="1"/>
</dbReference>
<dbReference type="Pfam" id="PF13450">
    <property type="entry name" value="NAD_binding_8"/>
    <property type="match status" value="1"/>
</dbReference>
<dbReference type="PANTHER" id="PTHR43106:SF1">
    <property type="entry name" value="DEHYDROGENASE-RELATED"/>
    <property type="match status" value="1"/>
</dbReference>
<dbReference type="PRINTS" id="PR00420">
    <property type="entry name" value="RNGMNOXGNASE"/>
</dbReference>
<feature type="non-terminal residue" evidence="1">
    <location>
        <position position="210"/>
    </location>
</feature>
<comment type="caution">
    <text evidence="1">The sequence shown here is derived from an EMBL/GenBank/DDBJ whole genome shotgun (WGS) entry which is preliminary data.</text>
</comment>
<sequence>MGDSLTKRYDVIIVGGGPSGIFSAIELTRKDNLDVLILEKGPDIDKRECPGKGKKCIYCEPCAITCGWGGAGAFSDGKLNLSTKIGGWLNEYISENELSELIKYIDDIYLGFGAPNYDISLDSLKVEELKDKARMFGLLFIPAQIRHLGTERCAQILKKMKSYISKRAEILTESEVLKILTSDNKIEGVVLADGTRYLCDYVILAPGREG</sequence>